<proteinExistence type="predicted"/>
<dbReference type="AlphaFoldDB" id="A0AAP0NGQ4"/>
<protein>
    <submittedName>
        <fullName evidence="1">Uncharacterized protein</fullName>
    </submittedName>
</protein>
<dbReference type="Proteomes" id="UP001415857">
    <property type="component" value="Unassembled WGS sequence"/>
</dbReference>
<accession>A0AAP0NGQ4</accession>
<evidence type="ECO:0000313" key="2">
    <source>
        <dbReference type="Proteomes" id="UP001415857"/>
    </source>
</evidence>
<gene>
    <name evidence="1" type="ORF">L1049_001880</name>
</gene>
<reference evidence="1 2" key="1">
    <citation type="journal article" date="2024" name="Plant J.">
        <title>Genome sequences and population genomics reveal climatic adaptation and genomic divergence between two closely related sweetgum species.</title>
        <authorList>
            <person name="Xu W.Q."/>
            <person name="Ren C.Q."/>
            <person name="Zhang X.Y."/>
            <person name="Comes H.P."/>
            <person name="Liu X.H."/>
            <person name="Li Y.G."/>
            <person name="Kettle C.J."/>
            <person name="Jalonen R."/>
            <person name="Gaisberger H."/>
            <person name="Ma Y.Z."/>
            <person name="Qiu Y.X."/>
        </authorList>
    </citation>
    <scope>NUCLEOTIDE SEQUENCE [LARGE SCALE GENOMIC DNA]</scope>
    <source>
        <strain evidence="1">Hangzhou</strain>
    </source>
</reference>
<sequence length="88" mass="10545">MLEAMGMVPKKRQRSDAVRTEPILLDVNGHAYWRLKGYSDEDILLQEMGAWDTVALHEKWCYYDAEQENSIEKYISSRREKRLRFQSY</sequence>
<dbReference type="EMBL" id="JBBPBK010000013">
    <property type="protein sequence ID" value="KAK9271520.1"/>
    <property type="molecule type" value="Genomic_DNA"/>
</dbReference>
<keyword evidence="2" id="KW-1185">Reference proteome</keyword>
<name>A0AAP0NGQ4_LIQFO</name>
<organism evidence="1 2">
    <name type="scientific">Liquidambar formosana</name>
    <name type="common">Formosan gum</name>
    <dbReference type="NCBI Taxonomy" id="63359"/>
    <lineage>
        <taxon>Eukaryota</taxon>
        <taxon>Viridiplantae</taxon>
        <taxon>Streptophyta</taxon>
        <taxon>Embryophyta</taxon>
        <taxon>Tracheophyta</taxon>
        <taxon>Spermatophyta</taxon>
        <taxon>Magnoliopsida</taxon>
        <taxon>eudicotyledons</taxon>
        <taxon>Gunneridae</taxon>
        <taxon>Pentapetalae</taxon>
        <taxon>Saxifragales</taxon>
        <taxon>Altingiaceae</taxon>
        <taxon>Liquidambar</taxon>
    </lineage>
</organism>
<comment type="caution">
    <text evidence="1">The sequence shown here is derived from an EMBL/GenBank/DDBJ whole genome shotgun (WGS) entry which is preliminary data.</text>
</comment>
<evidence type="ECO:0000313" key="1">
    <source>
        <dbReference type="EMBL" id="KAK9271520.1"/>
    </source>
</evidence>